<evidence type="ECO:0000313" key="4">
    <source>
        <dbReference type="Proteomes" id="UP000600449"/>
    </source>
</evidence>
<keyword evidence="4" id="KW-1185">Reference proteome</keyword>
<sequence>MRSNELGAYAAAVVTLSLWASSFVGIRVALETWTPGGLALLRYVVAAGSLLCLLPFLDLGDRMKPNRADVLMFSAFALLGVVGYHVGLNIGEQTVTAATASFLVAQIPLVTLVLNAALFGERLTPVRATGLVVGLSGTGMILVGEAEGLSIDFGVLWIVMAIVSESLYFIYQKRALSRFTPFGLNFYTTLFAVVFMAPFLLDLTVAGAVVDAAAIGVVVYLGIFPAAVAYLLWSYAINALGASRTAATLYALPLVTIAMGFVLIGELPTTLAMLGGGIALSGAYLCSREPRT</sequence>
<comment type="caution">
    <text evidence="3">The sequence shown here is derived from an EMBL/GenBank/DDBJ whole genome shotgun (WGS) entry which is preliminary data.</text>
</comment>
<dbReference type="AlphaFoldDB" id="A0A917Q7B3"/>
<feature type="transmembrane region" description="Helical" evidence="1">
    <location>
        <begin position="245"/>
        <end position="264"/>
    </location>
</feature>
<evidence type="ECO:0000256" key="1">
    <source>
        <dbReference type="SAM" id="Phobius"/>
    </source>
</evidence>
<keyword evidence="1" id="KW-0812">Transmembrane</keyword>
<dbReference type="SUPFAM" id="SSF103481">
    <property type="entry name" value="Multidrug resistance efflux transporter EmrE"/>
    <property type="match status" value="2"/>
</dbReference>
<dbReference type="Proteomes" id="UP000600449">
    <property type="component" value="Unassembled WGS sequence"/>
</dbReference>
<evidence type="ECO:0000313" key="3">
    <source>
        <dbReference type="EMBL" id="GGK32496.1"/>
    </source>
</evidence>
<evidence type="ECO:0000259" key="2">
    <source>
        <dbReference type="Pfam" id="PF00892"/>
    </source>
</evidence>
<dbReference type="EMBL" id="BMMF01000005">
    <property type="protein sequence ID" value="GGK32496.1"/>
    <property type="molecule type" value="Genomic_DNA"/>
</dbReference>
<dbReference type="GO" id="GO:0016020">
    <property type="term" value="C:membrane"/>
    <property type="evidence" value="ECO:0007669"/>
    <property type="project" value="InterPro"/>
</dbReference>
<dbReference type="RefSeq" id="WP_188912112.1">
    <property type="nucleotide sequence ID" value="NZ_BMMF01000005.1"/>
</dbReference>
<keyword evidence="1" id="KW-1133">Transmembrane helix</keyword>
<feature type="transmembrane region" description="Helical" evidence="1">
    <location>
        <begin position="98"/>
        <end position="119"/>
    </location>
</feature>
<accession>A0A917Q7B3</accession>
<protein>
    <submittedName>
        <fullName evidence="3">Membrane protein</fullName>
    </submittedName>
</protein>
<feature type="transmembrane region" description="Helical" evidence="1">
    <location>
        <begin position="270"/>
        <end position="287"/>
    </location>
</feature>
<dbReference type="InterPro" id="IPR052756">
    <property type="entry name" value="Alkyne_AA_exporter"/>
</dbReference>
<gene>
    <name evidence="3" type="ORF">GCM10011322_19020</name>
</gene>
<feature type="domain" description="EamA" evidence="2">
    <location>
        <begin position="153"/>
        <end position="287"/>
    </location>
</feature>
<dbReference type="PANTHER" id="PTHR12715:SF4">
    <property type="entry name" value="EAMA DOMAIN-CONTAINING PROTEIN"/>
    <property type="match status" value="1"/>
</dbReference>
<name>A0A917Q7B3_9HYPH</name>
<feature type="transmembrane region" description="Helical" evidence="1">
    <location>
        <begin position="7"/>
        <end position="30"/>
    </location>
</feature>
<organism evidence="3 4">
    <name type="scientific">Salinarimonas ramus</name>
    <dbReference type="NCBI Taxonomy" id="690164"/>
    <lineage>
        <taxon>Bacteria</taxon>
        <taxon>Pseudomonadati</taxon>
        <taxon>Pseudomonadota</taxon>
        <taxon>Alphaproteobacteria</taxon>
        <taxon>Hyphomicrobiales</taxon>
        <taxon>Salinarimonadaceae</taxon>
        <taxon>Salinarimonas</taxon>
    </lineage>
</organism>
<keyword evidence="1" id="KW-0472">Membrane</keyword>
<feature type="transmembrane region" description="Helical" evidence="1">
    <location>
        <begin position="213"/>
        <end position="233"/>
    </location>
</feature>
<reference evidence="3 4" key="1">
    <citation type="journal article" date="2014" name="Int. J. Syst. Evol. Microbiol.">
        <title>Complete genome sequence of Corynebacterium casei LMG S-19264T (=DSM 44701T), isolated from a smear-ripened cheese.</title>
        <authorList>
            <consortium name="US DOE Joint Genome Institute (JGI-PGF)"/>
            <person name="Walter F."/>
            <person name="Albersmeier A."/>
            <person name="Kalinowski J."/>
            <person name="Ruckert C."/>
        </authorList>
    </citation>
    <scope>NUCLEOTIDE SEQUENCE [LARGE SCALE GENOMIC DNA]</scope>
    <source>
        <strain evidence="3 4">CGMCC 1.9161</strain>
    </source>
</reference>
<feature type="transmembrane region" description="Helical" evidence="1">
    <location>
        <begin position="182"/>
        <end position="201"/>
    </location>
</feature>
<dbReference type="PANTHER" id="PTHR12715">
    <property type="entry name" value="TRANSPORTER, DRUG/METABOLITE EXPORTER FAMILY"/>
    <property type="match status" value="1"/>
</dbReference>
<dbReference type="Pfam" id="PF00892">
    <property type="entry name" value="EamA"/>
    <property type="match status" value="2"/>
</dbReference>
<feature type="domain" description="EamA" evidence="2">
    <location>
        <begin position="10"/>
        <end position="142"/>
    </location>
</feature>
<proteinExistence type="predicted"/>
<feature type="transmembrane region" description="Helical" evidence="1">
    <location>
        <begin position="69"/>
        <end position="86"/>
    </location>
</feature>
<feature type="transmembrane region" description="Helical" evidence="1">
    <location>
        <begin position="149"/>
        <end position="170"/>
    </location>
</feature>
<feature type="transmembrane region" description="Helical" evidence="1">
    <location>
        <begin position="36"/>
        <end position="57"/>
    </location>
</feature>
<dbReference type="InterPro" id="IPR000620">
    <property type="entry name" value="EamA_dom"/>
</dbReference>
<dbReference type="InterPro" id="IPR037185">
    <property type="entry name" value="EmrE-like"/>
</dbReference>
<feature type="transmembrane region" description="Helical" evidence="1">
    <location>
        <begin position="126"/>
        <end position="143"/>
    </location>
</feature>